<gene>
    <name evidence="1" type="ORF">LEP1GSC050_0369</name>
</gene>
<dbReference type="EMBL" id="AHMO02000007">
    <property type="protein sequence ID" value="EQA46471.1"/>
    <property type="molecule type" value="Genomic_DNA"/>
</dbReference>
<comment type="caution">
    <text evidence="1">The sequence shown here is derived from an EMBL/GenBank/DDBJ whole genome shotgun (WGS) entry which is preliminary data.</text>
</comment>
<accession>T0FF19</accession>
<protein>
    <submittedName>
        <fullName evidence="1">Uncharacterized protein</fullName>
    </submittedName>
</protein>
<evidence type="ECO:0000313" key="1">
    <source>
        <dbReference type="EMBL" id="EQA46471.1"/>
    </source>
</evidence>
<evidence type="ECO:0000313" key="2">
    <source>
        <dbReference type="Proteomes" id="UP000015454"/>
    </source>
</evidence>
<sequence>MKPNVLRLFQMFLFEKNNPGLIADDLTSRIQFFGNNKGSIQTL</sequence>
<dbReference type="Proteomes" id="UP000015454">
    <property type="component" value="Unassembled WGS sequence"/>
</dbReference>
<organism evidence="1 2">
    <name type="scientific">Leptospira broomii serovar Hurstbridge str. 5399</name>
    <dbReference type="NCBI Taxonomy" id="1049789"/>
    <lineage>
        <taxon>Bacteria</taxon>
        <taxon>Pseudomonadati</taxon>
        <taxon>Spirochaetota</taxon>
        <taxon>Spirochaetia</taxon>
        <taxon>Leptospirales</taxon>
        <taxon>Leptospiraceae</taxon>
        <taxon>Leptospira</taxon>
    </lineage>
</organism>
<proteinExistence type="predicted"/>
<name>T0FF19_9LEPT</name>
<keyword evidence="2" id="KW-1185">Reference proteome</keyword>
<dbReference type="AlphaFoldDB" id="T0FF19"/>
<reference evidence="1" key="1">
    <citation type="submission" date="2013-05" db="EMBL/GenBank/DDBJ databases">
        <authorList>
            <person name="Harkins D.M."/>
            <person name="Durkin A.S."/>
            <person name="Brinkac L.M."/>
            <person name="Haft D.H."/>
            <person name="Selengut J.D."/>
            <person name="Sanka R."/>
            <person name="DePew J."/>
            <person name="Purushe J."/>
            <person name="Hartskeerl R.A."/>
            <person name="Ahmed A."/>
            <person name="van der Linden H."/>
            <person name="Goris M.G.A."/>
            <person name="Vinetz J.M."/>
            <person name="Sutton G.G."/>
            <person name="Nierman W.C."/>
            <person name="Fouts D.E."/>
        </authorList>
    </citation>
    <scope>NUCLEOTIDE SEQUENCE [LARGE SCALE GENOMIC DNA]</scope>
    <source>
        <strain evidence="1">5399</strain>
    </source>
</reference>